<accession>A0A9N8JWC8</accession>
<keyword evidence="2" id="KW-0539">Nucleus</keyword>
<evidence type="ECO:0000256" key="3">
    <source>
        <dbReference type="SAM" id="MobiDB-lite"/>
    </source>
</evidence>
<dbReference type="PANTHER" id="PTHR37534:SF46">
    <property type="entry name" value="ZN(II)2CYS6 TRANSCRIPTION FACTOR (EUROFUNG)"/>
    <property type="match status" value="1"/>
</dbReference>
<dbReference type="PANTHER" id="PTHR37534">
    <property type="entry name" value="TRANSCRIPTIONAL ACTIVATOR PROTEIN UGA3"/>
    <property type="match status" value="1"/>
</dbReference>
<reference evidence="4" key="1">
    <citation type="submission" date="2020-06" db="EMBL/GenBank/DDBJ databases">
        <authorList>
            <person name="Onetto C."/>
        </authorList>
    </citation>
    <scope>NUCLEOTIDE SEQUENCE</scope>
</reference>
<evidence type="ECO:0000313" key="5">
    <source>
        <dbReference type="Proteomes" id="UP000714618"/>
    </source>
</evidence>
<gene>
    <name evidence="4" type="ORF">AWRI4233_LOCUS3748</name>
</gene>
<comment type="subcellular location">
    <subcellularLocation>
        <location evidence="1">Nucleus</location>
    </subcellularLocation>
</comment>
<dbReference type="OrthoDB" id="3431704at2759"/>
<feature type="region of interest" description="Disordered" evidence="3">
    <location>
        <begin position="44"/>
        <end position="63"/>
    </location>
</feature>
<evidence type="ECO:0000256" key="2">
    <source>
        <dbReference type="ARBA" id="ARBA00023242"/>
    </source>
</evidence>
<feature type="region of interest" description="Disordered" evidence="3">
    <location>
        <begin position="87"/>
        <end position="117"/>
    </location>
</feature>
<dbReference type="GO" id="GO:0005634">
    <property type="term" value="C:nucleus"/>
    <property type="evidence" value="ECO:0007669"/>
    <property type="project" value="UniProtKB-SubCell"/>
</dbReference>
<name>A0A9N8JWC8_9PEZI</name>
<comment type="caution">
    <text evidence="4">The sequence shown here is derived from an EMBL/GenBank/DDBJ whole genome shotgun (WGS) entry which is preliminary data.</text>
</comment>
<protein>
    <submittedName>
        <fullName evidence="4">Uncharacterized protein</fullName>
    </submittedName>
</protein>
<dbReference type="AlphaFoldDB" id="A0A9N8JWC8"/>
<sequence>MATACIKAEADIEPLHTPSYGLLSPLDPQQPIFWQPLQQYANPELTSPTSPYDNSHLVHQRNPSDYPLTPVSLAYNDGLQSSATYSLMEPSPQSCSSSYPPPSTFYPDPPLEPSSATEDLTFSQHQDASFFEPSYDASNAEYDQNIQSEPFDYTNLDMTLANSEQPLSALPELAVSIPRSMATSLFFHLSPRMQYLLDYYDKHICSVLVAFDDTINPYRMHILQLATHNEGLQNALAALSLNNMRMRLHKRAPPKGFIEELDSKQQDNDNSILARPSPEESYYKSVSIGQLQSQLADVVKAQDDSVLAILLILCLFHVCDSGFSKFKTQLEGVQRLLSMRDPGVRTGFIGWVEMFFAWFDVMTSTVNDRETEIQGDRLDMLHYSSNLGALEQFSGCDGRLFKLIARLGRLNLLSQDRPVRPDPRNSKASYGATATPKYKNQSTFAVPRARRPRSQVEPMDFSRLDGNGWGALLADPLEDFDTIYREASDTRQEFWKEWHDIRSRLETWSMDSPCLSPTGLEPSAASLEPGQRDLTHINESFRSSALLYTERLAHPFLPSSSPKFQAHVRNALSHIAALEITSCVNKFLLWPLFIAGTECVDAADQALVRDRCIEVQIESGFYNNISVLDVLEKVWAENDTQDMYDADSDEVQRRRDSAKANGDRIQAFRWRKAMDRVDGEYLVI</sequence>
<proteinExistence type="predicted"/>
<dbReference type="InterPro" id="IPR021858">
    <property type="entry name" value="Fun_TF"/>
</dbReference>
<dbReference type="Proteomes" id="UP000714618">
    <property type="component" value="Unassembled WGS sequence"/>
</dbReference>
<evidence type="ECO:0000313" key="4">
    <source>
        <dbReference type="EMBL" id="CAD0092548.1"/>
    </source>
</evidence>
<organism evidence="4 5">
    <name type="scientific">Aureobasidium mustum</name>
    <dbReference type="NCBI Taxonomy" id="2773714"/>
    <lineage>
        <taxon>Eukaryota</taxon>
        <taxon>Fungi</taxon>
        <taxon>Dikarya</taxon>
        <taxon>Ascomycota</taxon>
        <taxon>Pezizomycotina</taxon>
        <taxon>Dothideomycetes</taxon>
        <taxon>Dothideomycetidae</taxon>
        <taxon>Dothideales</taxon>
        <taxon>Saccotheciaceae</taxon>
        <taxon>Aureobasidium</taxon>
    </lineage>
</organism>
<feature type="compositionally biased region" description="Pro residues" evidence="3">
    <location>
        <begin position="99"/>
        <end position="112"/>
    </location>
</feature>
<keyword evidence="5" id="KW-1185">Reference proteome</keyword>
<dbReference type="Pfam" id="PF11951">
    <property type="entry name" value="Fungal_trans_2"/>
    <property type="match status" value="1"/>
</dbReference>
<evidence type="ECO:0000256" key="1">
    <source>
        <dbReference type="ARBA" id="ARBA00004123"/>
    </source>
</evidence>
<feature type="compositionally biased region" description="Polar residues" evidence="3">
    <location>
        <begin position="44"/>
        <end position="53"/>
    </location>
</feature>
<dbReference type="EMBL" id="CAIJEO010000005">
    <property type="protein sequence ID" value="CAD0092548.1"/>
    <property type="molecule type" value="Genomic_DNA"/>
</dbReference>